<keyword evidence="3" id="KW-1185">Reference proteome</keyword>
<accession>A0A1I5F306</accession>
<reference evidence="3" key="1">
    <citation type="submission" date="2016-10" db="EMBL/GenBank/DDBJ databases">
        <authorList>
            <person name="Varghese N."/>
            <person name="Submissions S."/>
        </authorList>
    </citation>
    <scope>NUCLEOTIDE SEQUENCE [LARGE SCALE GENOMIC DNA]</scope>
    <source>
        <strain evidence="3">DSM 15282</strain>
    </source>
</reference>
<dbReference type="EMBL" id="FOVW01000004">
    <property type="protein sequence ID" value="SFO18178.1"/>
    <property type="molecule type" value="Genomic_DNA"/>
</dbReference>
<feature type="transmembrane region" description="Helical" evidence="1">
    <location>
        <begin position="35"/>
        <end position="54"/>
    </location>
</feature>
<protein>
    <submittedName>
        <fullName evidence="2">Uncharacterized protein</fullName>
    </submittedName>
</protein>
<dbReference type="RefSeq" id="WP_175557867.1">
    <property type="nucleotide sequence ID" value="NZ_FOVW01000004.1"/>
</dbReference>
<gene>
    <name evidence="2" type="ORF">SAMN04488519_104195</name>
</gene>
<proteinExistence type="predicted"/>
<dbReference type="AlphaFoldDB" id="A0A1I5F306"/>
<dbReference type="Proteomes" id="UP000199564">
    <property type="component" value="Unassembled WGS sequence"/>
</dbReference>
<evidence type="ECO:0000256" key="1">
    <source>
        <dbReference type="SAM" id="Phobius"/>
    </source>
</evidence>
<evidence type="ECO:0000313" key="3">
    <source>
        <dbReference type="Proteomes" id="UP000199564"/>
    </source>
</evidence>
<keyword evidence="1" id="KW-1133">Transmembrane helix</keyword>
<evidence type="ECO:0000313" key="2">
    <source>
        <dbReference type="EMBL" id="SFO18178.1"/>
    </source>
</evidence>
<keyword evidence="1" id="KW-0812">Transmembrane</keyword>
<sequence length="56" mass="6057">MSTPKKPLDQMSERELLETQVRLLSRIRSNTSNTLTLIAIVTALAVLGGIVMAMSG</sequence>
<keyword evidence="1" id="KW-0472">Membrane</keyword>
<organism evidence="2 3">
    <name type="scientific">Algoriphagus ornithinivorans</name>
    <dbReference type="NCBI Taxonomy" id="226506"/>
    <lineage>
        <taxon>Bacteria</taxon>
        <taxon>Pseudomonadati</taxon>
        <taxon>Bacteroidota</taxon>
        <taxon>Cytophagia</taxon>
        <taxon>Cytophagales</taxon>
        <taxon>Cyclobacteriaceae</taxon>
        <taxon>Algoriphagus</taxon>
    </lineage>
</organism>
<name>A0A1I5F306_9BACT</name>